<dbReference type="PANTHER" id="PTHR13943:SF77">
    <property type="entry name" value="LRAT DOMAIN-CONTAINING PROTEIN"/>
    <property type="match status" value="1"/>
</dbReference>
<accession>A0AA88MTW9</accession>
<dbReference type="AlphaFoldDB" id="A0AA88MTW9"/>
<dbReference type="GO" id="GO:0008970">
    <property type="term" value="F:phospholipase A1 activity"/>
    <property type="evidence" value="ECO:0007669"/>
    <property type="project" value="TreeGrafter"/>
</dbReference>
<evidence type="ECO:0000256" key="2">
    <source>
        <dbReference type="ARBA" id="ARBA00022679"/>
    </source>
</evidence>
<evidence type="ECO:0000256" key="4">
    <source>
        <dbReference type="ARBA" id="ARBA00023098"/>
    </source>
</evidence>
<dbReference type="Pfam" id="PF04970">
    <property type="entry name" value="LRAT"/>
    <property type="match status" value="1"/>
</dbReference>
<evidence type="ECO:0000256" key="5">
    <source>
        <dbReference type="SAM" id="SignalP"/>
    </source>
</evidence>
<keyword evidence="4" id="KW-0443">Lipid metabolism</keyword>
<gene>
    <name evidence="7" type="ORF">Q5P01_011759</name>
</gene>
<keyword evidence="2" id="KW-0808">Transferase</keyword>
<dbReference type="PROSITE" id="PS51934">
    <property type="entry name" value="LRAT"/>
    <property type="match status" value="1"/>
</dbReference>
<comment type="similarity">
    <text evidence="1">Belongs to the H-rev107 family.</text>
</comment>
<evidence type="ECO:0000256" key="3">
    <source>
        <dbReference type="ARBA" id="ARBA00022801"/>
    </source>
</evidence>
<reference evidence="7" key="1">
    <citation type="submission" date="2023-07" db="EMBL/GenBank/DDBJ databases">
        <title>Chromosome-level Genome Assembly of Striped Snakehead (Channa striata).</title>
        <authorList>
            <person name="Liu H."/>
        </authorList>
    </citation>
    <scope>NUCLEOTIDE SEQUENCE</scope>
    <source>
        <strain evidence="7">Gz</strain>
        <tissue evidence="7">Muscle</tissue>
    </source>
</reference>
<keyword evidence="5" id="KW-0732">Signal</keyword>
<dbReference type="InterPro" id="IPR007053">
    <property type="entry name" value="LRAT_dom"/>
</dbReference>
<name>A0AA88MTW9_CHASR</name>
<dbReference type="Gene3D" id="3.90.1720.10">
    <property type="entry name" value="endopeptidase domain like (from Nostoc punctiforme)"/>
    <property type="match status" value="1"/>
</dbReference>
<evidence type="ECO:0000259" key="6">
    <source>
        <dbReference type="PROSITE" id="PS51934"/>
    </source>
</evidence>
<feature type="signal peptide" evidence="5">
    <location>
        <begin position="1"/>
        <end position="22"/>
    </location>
</feature>
<proteinExistence type="inferred from homology"/>
<evidence type="ECO:0000313" key="8">
    <source>
        <dbReference type="Proteomes" id="UP001187415"/>
    </source>
</evidence>
<dbReference type="PANTHER" id="PTHR13943">
    <property type="entry name" value="HRAS-LIKE SUPPRESSOR - RELATED"/>
    <property type="match status" value="1"/>
</dbReference>
<dbReference type="InterPro" id="IPR051496">
    <property type="entry name" value="H-rev107_PLA/AT"/>
</dbReference>
<dbReference type="GO" id="GO:0004623">
    <property type="term" value="F:phospholipase A2 activity"/>
    <property type="evidence" value="ECO:0007669"/>
    <property type="project" value="TreeGrafter"/>
</dbReference>
<sequence>MRSLIVVAVVLQLAIRIIEIHGNFEFGDIISFKRKCLCKPFTYKHFAIYVGNRTMDGDAKQQPDCMFGKLSEQGEGTKENYLDQEFSEEVNKAAHDTNIISTRISAMITKCGVYNVLKNNCEHLATYVRYGHSISRQPGTFAEIFCKKKPKDCSELNALVQEWRKMKKTDKYVLLNVQPPSQIMAK</sequence>
<organism evidence="7 8">
    <name type="scientific">Channa striata</name>
    <name type="common">Snakehead murrel</name>
    <name type="synonym">Ophicephalus striatus</name>
    <dbReference type="NCBI Taxonomy" id="64152"/>
    <lineage>
        <taxon>Eukaryota</taxon>
        <taxon>Metazoa</taxon>
        <taxon>Chordata</taxon>
        <taxon>Craniata</taxon>
        <taxon>Vertebrata</taxon>
        <taxon>Euteleostomi</taxon>
        <taxon>Actinopterygii</taxon>
        <taxon>Neopterygii</taxon>
        <taxon>Teleostei</taxon>
        <taxon>Neoteleostei</taxon>
        <taxon>Acanthomorphata</taxon>
        <taxon>Anabantaria</taxon>
        <taxon>Anabantiformes</taxon>
        <taxon>Channoidei</taxon>
        <taxon>Channidae</taxon>
        <taxon>Channa</taxon>
    </lineage>
</organism>
<keyword evidence="8" id="KW-1185">Reference proteome</keyword>
<dbReference type="Proteomes" id="UP001187415">
    <property type="component" value="Unassembled WGS sequence"/>
</dbReference>
<dbReference type="GO" id="GO:0016410">
    <property type="term" value="F:N-acyltransferase activity"/>
    <property type="evidence" value="ECO:0007669"/>
    <property type="project" value="TreeGrafter"/>
</dbReference>
<evidence type="ECO:0000313" key="7">
    <source>
        <dbReference type="EMBL" id="KAK2845100.1"/>
    </source>
</evidence>
<evidence type="ECO:0000256" key="1">
    <source>
        <dbReference type="ARBA" id="ARBA00007824"/>
    </source>
</evidence>
<feature type="chain" id="PRO_5041737958" description="LRAT domain-containing protein" evidence="5">
    <location>
        <begin position="23"/>
        <end position="186"/>
    </location>
</feature>
<protein>
    <recommendedName>
        <fullName evidence="6">LRAT domain-containing protein</fullName>
    </recommendedName>
</protein>
<feature type="domain" description="LRAT" evidence="6">
    <location>
        <begin position="35"/>
        <end position="137"/>
    </location>
</feature>
<dbReference type="GO" id="GO:0070292">
    <property type="term" value="P:N-acylphosphatidylethanolamine metabolic process"/>
    <property type="evidence" value="ECO:0007669"/>
    <property type="project" value="TreeGrafter"/>
</dbReference>
<comment type="caution">
    <text evidence="7">The sequence shown here is derived from an EMBL/GenBank/DDBJ whole genome shotgun (WGS) entry which is preliminary data.</text>
</comment>
<keyword evidence="3" id="KW-0378">Hydrolase</keyword>
<dbReference type="EMBL" id="JAUPFM010000008">
    <property type="protein sequence ID" value="KAK2845100.1"/>
    <property type="molecule type" value="Genomic_DNA"/>
</dbReference>
<dbReference type="GO" id="GO:0005737">
    <property type="term" value="C:cytoplasm"/>
    <property type="evidence" value="ECO:0007669"/>
    <property type="project" value="TreeGrafter"/>
</dbReference>